<feature type="domain" description="Retropepsin-like aspartic endopeptidase" evidence="2">
    <location>
        <begin position="60"/>
        <end position="183"/>
    </location>
</feature>
<dbReference type="InterPro" id="IPR021109">
    <property type="entry name" value="Peptidase_aspartic_dom_sf"/>
</dbReference>
<comment type="caution">
    <text evidence="3">The sequence shown here is derived from an EMBL/GenBank/DDBJ whole genome shotgun (WGS) entry which is preliminary data.</text>
</comment>
<keyword evidence="1" id="KW-0732">Signal</keyword>
<keyword evidence="4" id="KW-1185">Reference proteome</keyword>
<gene>
    <name evidence="3" type="ORF">PGH07_05960</name>
</gene>
<evidence type="ECO:0000313" key="3">
    <source>
        <dbReference type="EMBL" id="MDM5271713.1"/>
    </source>
</evidence>
<dbReference type="PANTHER" id="PTHR38037">
    <property type="entry name" value="ZN_PROTEASE DOMAIN-CONTAINING PROTEIN"/>
    <property type="match status" value="1"/>
</dbReference>
<accession>A0ABT7QXZ5</accession>
<sequence length="192" mass="21570">MKHSFFQTITVLAAGFILVSQVAAKEPQVPKVATQEQNTTVQDQNTTHEQLSQEISKPIIGAVEPVRVIPGNFIFDARIDTGATTTSLGVDKMEILTEDGKEWAEITINGIKSKHEVVKSTLIKQHGDESLKRYVIRLRLILGDVSEIVEVTLADRSNFEYKLLIGRNFLYERFVVDVSVDHTTTPKLYEEN</sequence>
<evidence type="ECO:0000313" key="4">
    <source>
        <dbReference type="Proteomes" id="UP001169069"/>
    </source>
</evidence>
<feature type="signal peptide" evidence="1">
    <location>
        <begin position="1"/>
        <end position="24"/>
    </location>
</feature>
<reference evidence="3" key="1">
    <citation type="submission" date="2023-01" db="EMBL/GenBank/DDBJ databases">
        <title>Sulfurovum sp. zt1-1 genome assembly.</title>
        <authorList>
            <person name="Wang J."/>
        </authorList>
    </citation>
    <scope>NUCLEOTIDE SEQUENCE</scope>
    <source>
        <strain evidence="3">Zt1-1</strain>
    </source>
</reference>
<dbReference type="RefSeq" id="WP_289413418.1">
    <property type="nucleotide sequence ID" value="NZ_JAQIBD010000002.1"/>
</dbReference>
<dbReference type="SUPFAM" id="SSF50630">
    <property type="entry name" value="Acid proteases"/>
    <property type="match status" value="1"/>
</dbReference>
<organism evidence="3 4">
    <name type="scientific">Sulfurovum zhangzhouensis</name>
    <dbReference type="NCBI Taxonomy" id="3019067"/>
    <lineage>
        <taxon>Bacteria</taxon>
        <taxon>Pseudomonadati</taxon>
        <taxon>Campylobacterota</taxon>
        <taxon>Epsilonproteobacteria</taxon>
        <taxon>Campylobacterales</taxon>
        <taxon>Sulfurovaceae</taxon>
        <taxon>Sulfurovum</taxon>
    </lineage>
</organism>
<dbReference type="InterPro" id="IPR008503">
    <property type="entry name" value="Asp_endopeptidase"/>
</dbReference>
<proteinExistence type="predicted"/>
<evidence type="ECO:0000256" key="1">
    <source>
        <dbReference type="SAM" id="SignalP"/>
    </source>
</evidence>
<dbReference type="EMBL" id="JAQIBD010000002">
    <property type="protein sequence ID" value="MDM5271713.1"/>
    <property type="molecule type" value="Genomic_DNA"/>
</dbReference>
<protein>
    <submittedName>
        <fullName evidence="3">RimK/LysX family protein</fullName>
    </submittedName>
</protein>
<evidence type="ECO:0000259" key="2">
    <source>
        <dbReference type="Pfam" id="PF05618"/>
    </source>
</evidence>
<name>A0ABT7QXZ5_9BACT</name>
<dbReference type="Proteomes" id="UP001169069">
    <property type="component" value="Unassembled WGS sequence"/>
</dbReference>
<dbReference type="Gene3D" id="2.40.70.10">
    <property type="entry name" value="Acid Proteases"/>
    <property type="match status" value="1"/>
</dbReference>
<dbReference type="PANTHER" id="PTHR38037:SF2">
    <property type="entry name" value="ATP-DEPENDENT ZINC PROTEASE DOMAIN-CONTAINING PROTEIN-RELATED"/>
    <property type="match status" value="1"/>
</dbReference>
<dbReference type="Pfam" id="PF05618">
    <property type="entry name" value="Zn_protease"/>
    <property type="match status" value="1"/>
</dbReference>
<feature type="chain" id="PRO_5045251173" evidence="1">
    <location>
        <begin position="25"/>
        <end position="192"/>
    </location>
</feature>